<evidence type="ECO:0000313" key="1">
    <source>
        <dbReference type="EMBL" id="GAA0614076.1"/>
    </source>
</evidence>
<protein>
    <recommendedName>
        <fullName evidence="3">Sulfotransferase domain-containing protein</fullName>
    </recommendedName>
</protein>
<name>A0ABN1GLL8_9BACI</name>
<gene>
    <name evidence="1" type="ORF">GCM10009001_34180</name>
</gene>
<keyword evidence="2" id="KW-1185">Reference proteome</keyword>
<reference evidence="1 2" key="1">
    <citation type="journal article" date="2019" name="Int. J. Syst. Evol. Microbiol.">
        <title>The Global Catalogue of Microorganisms (GCM) 10K type strain sequencing project: providing services to taxonomists for standard genome sequencing and annotation.</title>
        <authorList>
            <consortium name="The Broad Institute Genomics Platform"/>
            <consortium name="The Broad Institute Genome Sequencing Center for Infectious Disease"/>
            <person name="Wu L."/>
            <person name="Ma J."/>
        </authorList>
    </citation>
    <scope>NUCLEOTIDE SEQUENCE [LARGE SCALE GENOMIC DNA]</scope>
    <source>
        <strain evidence="1 2">JCM 15395</strain>
    </source>
</reference>
<dbReference type="Proteomes" id="UP001500866">
    <property type="component" value="Unassembled WGS sequence"/>
</dbReference>
<dbReference type="Gene3D" id="3.40.50.300">
    <property type="entry name" value="P-loop containing nucleotide triphosphate hydrolases"/>
    <property type="match status" value="1"/>
</dbReference>
<organism evidence="1 2">
    <name type="scientific">Virgibacillus siamensis</name>
    <dbReference type="NCBI Taxonomy" id="480071"/>
    <lineage>
        <taxon>Bacteria</taxon>
        <taxon>Bacillati</taxon>
        <taxon>Bacillota</taxon>
        <taxon>Bacilli</taxon>
        <taxon>Bacillales</taxon>
        <taxon>Bacillaceae</taxon>
        <taxon>Virgibacillus</taxon>
    </lineage>
</organism>
<accession>A0ABN1GLL8</accession>
<sequence>MQKIFLHLGYHKTATTFLQQYIYPGMQQVNYVKQKDIKPDLRMIRLRRKISDEQINKIRQHFLRFDNGQPLLISYEGLSGSPFAVKKTKKQRGILRDLRRIFPPEEFDVRVIIGIREQAELFRSLYIQYIHQGGVLTAENYLKYCENNGSIRNFEFHRYLQLIEKLFGKDSLYVMVYEHFKQDTDKEMLKLLNYMGEDNIPTYTKATGVRKSNKSYGVLQLKMARRLNRFFKSPLYKEGIIPAVRIPKLGKLSPRLFLQNKLSFTLHYKPYQLSESLRQTIQSQFAEENRKLAETYQLDLPDSYWNK</sequence>
<evidence type="ECO:0000313" key="2">
    <source>
        <dbReference type="Proteomes" id="UP001500866"/>
    </source>
</evidence>
<dbReference type="SUPFAM" id="SSF52540">
    <property type="entry name" value="P-loop containing nucleoside triphosphate hydrolases"/>
    <property type="match status" value="1"/>
</dbReference>
<proteinExistence type="predicted"/>
<comment type="caution">
    <text evidence="1">The sequence shown here is derived from an EMBL/GenBank/DDBJ whole genome shotgun (WGS) entry which is preliminary data.</text>
</comment>
<evidence type="ECO:0008006" key="3">
    <source>
        <dbReference type="Google" id="ProtNLM"/>
    </source>
</evidence>
<dbReference type="EMBL" id="BAAADS010000025">
    <property type="protein sequence ID" value="GAA0614076.1"/>
    <property type="molecule type" value="Genomic_DNA"/>
</dbReference>
<dbReference type="InterPro" id="IPR027417">
    <property type="entry name" value="P-loop_NTPase"/>
</dbReference>
<dbReference type="RefSeq" id="WP_343815929.1">
    <property type="nucleotide sequence ID" value="NZ_BAAADS010000025.1"/>
</dbReference>